<dbReference type="PROSITE" id="PS50943">
    <property type="entry name" value="HTH_CROC1"/>
    <property type="match status" value="1"/>
</dbReference>
<feature type="domain" description="HTH cro/C1-type" evidence="1">
    <location>
        <begin position="23"/>
        <end position="77"/>
    </location>
</feature>
<keyword evidence="3" id="KW-1185">Reference proteome</keyword>
<evidence type="ECO:0000313" key="3">
    <source>
        <dbReference type="Proteomes" id="UP001156221"/>
    </source>
</evidence>
<evidence type="ECO:0000259" key="1">
    <source>
        <dbReference type="PROSITE" id="PS50943"/>
    </source>
</evidence>
<dbReference type="RefSeq" id="YP_010761334.1">
    <property type="nucleotide sequence ID" value="NC_073594.1"/>
</dbReference>
<proteinExistence type="predicted"/>
<organism evidence="2 3">
    <name type="scientific">Arthrobacter phage Bauer</name>
    <dbReference type="NCBI Taxonomy" id="2985648"/>
    <lineage>
        <taxon>Viruses</taxon>
        <taxon>Duplodnaviria</taxon>
        <taxon>Heunggongvirae</taxon>
        <taxon>Uroviricota</taxon>
        <taxon>Caudoviricetes</taxon>
        <taxon>Bauervirus</taxon>
        <taxon>Bauervirus bauer</taxon>
    </lineage>
</organism>
<protein>
    <submittedName>
        <fullName evidence="2">Helix-turn-helix DNA binding domain protein</fullName>
    </submittedName>
</protein>
<dbReference type="KEGG" id="vg:80034705"/>
<dbReference type="SUPFAM" id="SSF47413">
    <property type="entry name" value="lambda repressor-like DNA-binding domains"/>
    <property type="match status" value="1"/>
</dbReference>
<gene>
    <name evidence="2" type="primary">41</name>
    <name evidence="2" type="ORF">SEA_BAUER_41</name>
</gene>
<dbReference type="Gene3D" id="1.10.260.40">
    <property type="entry name" value="lambda repressor-like DNA-binding domains"/>
    <property type="match status" value="1"/>
</dbReference>
<accession>A0A9E7V2J1</accession>
<dbReference type="Proteomes" id="UP001156221">
    <property type="component" value="Segment"/>
</dbReference>
<dbReference type="GO" id="GO:0003677">
    <property type="term" value="F:DNA binding"/>
    <property type="evidence" value="ECO:0007669"/>
    <property type="project" value="InterPro"/>
</dbReference>
<dbReference type="InterPro" id="IPR001387">
    <property type="entry name" value="Cro/C1-type_HTH"/>
</dbReference>
<dbReference type="SMART" id="SM00530">
    <property type="entry name" value="HTH_XRE"/>
    <property type="match status" value="1"/>
</dbReference>
<reference evidence="2" key="1">
    <citation type="submission" date="2022-10" db="EMBL/GenBank/DDBJ databases">
        <authorList>
            <person name="Shreffler J."/>
            <person name="Spring A.M."/>
            <person name="Klyczek K."/>
            <person name="Garlena R.A."/>
            <person name="Russell D.A."/>
            <person name="Pope W.H."/>
            <person name="Jacobs-Sera D."/>
            <person name="Hatfull G.F."/>
        </authorList>
    </citation>
    <scope>NUCLEOTIDE SEQUENCE</scope>
</reference>
<dbReference type="Pfam" id="PF01381">
    <property type="entry name" value="HTH_3"/>
    <property type="match status" value="1"/>
</dbReference>
<name>A0A9E7V2J1_9CAUD</name>
<sequence length="93" mass="10217">MDNVPITKMQESRELARAVADEVRATLARQNMLIRDLAKQSGISPGYLGKRLRNEAPLNLNDLQAICDVFDKDVQAFLAAALEAARPDTPTGH</sequence>
<dbReference type="EMBL" id="OP580516">
    <property type="protein sequence ID" value="UYM26590.1"/>
    <property type="molecule type" value="Genomic_DNA"/>
</dbReference>
<dbReference type="InterPro" id="IPR010982">
    <property type="entry name" value="Lambda_DNA-bd_dom_sf"/>
</dbReference>
<dbReference type="GeneID" id="80034705"/>
<dbReference type="CDD" id="cd00093">
    <property type="entry name" value="HTH_XRE"/>
    <property type="match status" value="1"/>
</dbReference>
<evidence type="ECO:0000313" key="2">
    <source>
        <dbReference type="EMBL" id="UYM26590.1"/>
    </source>
</evidence>